<dbReference type="GO" id="GO:0000978">
    <property type="term" value="F:RNA polymerase II cis-regulatory region sequence-specific DNA binding"/>
    <property type="evidence" value="ECO:0007669"/>
    <property type="project" value="TreeGrafter"/>
</dbReference>
<evidence type="ECO:0000313" key="13">
    <source>
        <dbReference type="EMBL" id="VVC91335.1"/>
    </source>
</evidence>
<accession>A0A5E4PZ77</accession>
<keyword evidence="2" id="KW-0479">Metal-binding</keyword>
<dbReference type="InterPro" id="IPR013087">
    <property type="entry name" value="Znf_C2H2_type"/>
</dbReference>
<evidence type="ECO:0000256" key="8">
    <source>
        <dbReference type="ARBA" id="ARBA00023163"/>
    </source>
</evidence>
<evidence type="ECO:0000256" key="11">
    <source>
        <dbReference type="SAM" id="MobiDB-lite"/>
    </source>
</evidence>
<keyword evidence="4 10" id="KW-0863">Zinc-finger</keyword>
<keyword evidence="9" id="KW-0539">Nucleus</keyword>
<proteinExistence type="predicted"/>
<evidence type="ECO:0000313" key="14">
    <source>
        <dbReference type="Proteomes" id="UP000324832"/>
    </source>
</evidence>
<feature type="region of interest" description="Disordered" evidence="11">
    <location>
        <begin position="96"/>
        <end position="131"/>
    </location>
</feature>
<dbReference type="FunFam" id="3.30.160.60:FF:000965">
    <property type="entry name" value="Neurotrophin receptor-interacting factor homolog"/>
    <property type="match status" value="1"/>
</dbReference>
<dbReference type="InterPro" id="IPR036236">
    <property type="entry name" value="Znf_C2H2_sf"/>
</dbReference>
<dbReference type="GO" id="GO:0005634">
    <property type="term" value="C:nucleus"/>
    <property type="evidence" value="ECO:0007669"/>
    <property type="project" value="UniProtKB-SubCell"/>
</dbReference>
<evidence type="ECO:0000256" key="6">
    <source>
        <dbReference type="ARBA" id="ARBA00023015"/>
    </source>
</evidence>
<feature type="compositionally biased region" description="Basic and acidic residues" evidence="11">
    <location>
        <begin position="101"/>
        <end position="113"/>
    </location>
</feature>
<dbReference type="GO" id="GO:0000981">
    <property type="term" value="F:DNA-binding transcription factor activity, RNA polymerase II-specific"/>
    <property type="evidence" value="ECO:0007669"/>
    <property type="project" value="TreeGrafter"/>
</dbReference>
<dbReference type="PANTHER" id="PTHR23235:SF120">
    <property type="entry name" value="KRUPPEL-LIKE FACTOR 15"/>
    <property type="match status" value="1"/>
</dbReference>
<keyword evidence="14" id="KW-1185">Reference proteome</keyword>
<evidence type="ECO:0000256" key="1">
    <source>
        <dbReference type="ARBA" id="ARBA00004123"/>
    </source>
</evidence>
<evidence type="ECO:0000256" key="9">
    <source>
        <dbReference type="ARBA" id="ARBA00023242"/>
    </source>
</evidence>
<comment type="subcellular location">
    <subcellularLocation>
        <location evidence="1">Nucleus</location>
    </subcellularLocation>
</comment>
<feature type="domain" description="C2H2-type" evidence="12">
    <location>
        <begin position="232"/>
        <end position="259"/>
    </location>
</feature>
<dbReference type="EMBL" id="FZQP02001026">
    <property type="protein sequence ID" value="VVC91335.1"/>
    <property type="molecule type" value="Genomic_DNA"/>
</dbReference>
<keyword evidence="6" id="KW-0805">Transcription regulation</keyword>
<evidence type="ECO:0000256" key="5">
    <source>
        <dbReference type="ARBA" id="ARBA00022833"/>
    </source>
</evidence>
<keyword evidence="5" id="KW-0862">Zinc</keyword>
<evidence type="ECO:0000256" key="4">
    <source>
        <dbReference type="ARBA" id="ARBA00022771"/>
    </source>
</evidence>
<evidence type="ECO:0000256" key="7">
    <source>
        <dbReference type="ARBA" id="ARBA00023125"/>
    </source>
</evidence>
<dbReference type="SMART" id="SM00355">
    <property type="entry name" value="ZnF_C2H2"/>
    <property type="match status" value="1"/>
</dbReference>
<sequence>MMKLLLDEIRSTARGPKMSLKKQKIILKANETIYHDKVPISTRFYLQLLKKSQFLPNFVENETYDYASESEKAVTISESSKKLVNQKREVTDKSTYNLRSTESKTQRKVFAEKTRRRRKKANSSKTAHSKPDVVEQKIEFKKVASSEPLAPIIEEIKSREPLKALKCSFKGFEIDKIAEKLKSLVQNNSEDKLNQELLYCKETFDVETLNDDKQKDMDPIKDECERRPRANHMCSFCGKSFDRPWVLKGHLRLHTGERPFPCPHAHCGRTFADRMNTRQAHTSCQLANAPVPLYGMICSKNPVSKCDMKSVEYSEEPIDLSIKRNVKLSLVVT</sequence>
<keyword evidence="8" id="KW-0804">Transcription</keyword>
<dbReference type="PROSITE" id="PS50157">
    <property type="entry name" value="ZINC_FINGER_C2H2_2"/>
    <property type="match status" value="1"/>
</dbReference>
<dbReference type="PANTHER" id="PTHR23235">
    <property type="entry name" value="KRUEPPEL-LIKE TRANSCRIPTION FACTOR"/>
    <property type="match status" value="1"/>
</dbReference>
<evidence type="ECO:0000256" key="2">
    <source>
        <dbReference type="ARBA" id="ARBA00022723"/>
    </source>
</evidence>
<gene>
    <name evidence="13" type="ORF">LSINAPIS_LOCUS4034</name>
</gene>
<protein>
    <recommendedName>
        <fullName evidence="12">C2H2-type domain-containing protein</fullName>
    </recommendedName>
</protein>
<evidence type="ECO:0000256" key="3">
    <source>
        <dbReference type="ARBA" id="ARBA00022737"/>
    </source>
</evidence>
<evidence type="ECO:0000256" key="10">
    <source>
        <dbReference type="PROSITE-ProRule" id="PRU00042"/>
    </source>
</evidence>
<evidence type="ECO:0000259" key="12">
    <source>
        <dbReference type="PROSITE" id="PS50157"/>
    </source>
</evidence>
<dbReference type="SUPFAM" id="SSF57667">
    <property type="entry name" value="beta-beta-alpha zinc fingers"/>
    <property type="match status" value="1"/>
</dbReference>
<reference evidence="13 14" key="1">
    <citation type="submission" date="2017-07" db="EMBL/GenBank/DDBJ databases">
        <authorList>
            <person name="Talla V."/>
            <person name="Backstrom N."/>
        </authorList>
    </citation>
    <scope>NUCLEOTIDE SEQUENCE [LARGE SCALE GENOMIC DNA]</scope>
</reference>
<dbReference type="Gene3D" id="3.30.160.60">
    <property type="entry name" value="Classic Zinc Finger"/>
    <property type="match status" value="2"/>
</dbReference>
<keyword evidence="7" id="KW-0238">DNA-binding</keyword>
<dbReference type="GO" id="GO:0008270">
    <property type="term" value="F:zinc ion binding"/>
    <property type="evidence" value="ECO:0007669"/>
    <property type="project" value="UniProtKB-KW"/>
</dbReference>
<keyword evidence="3" id="KW-0677">Repeat</keyword>
<name>A0A5E4PZ77_9NEOP</name>
<dbReference type="Proteomes" id="UP000324832">
    <property type="component" value="Unassembled WGS sequence"/>
</dbReference>
<dbReference type="AlphaFoldDB" id="A0A5E4PZ77"/>
<organism evidence="13 14">
    <name type="scientific">Leptidea sinapis</name>
    <dbReference type="NCBI Taxonomy" id="189913"/>
    <lineage>
        <taxon>Eukaryota</taxon>
        <taxon>Metazoa</taxon>
        <taxon>Ecdysozoa</taxon>
        <taxon>Arthropoda</taxon>
        <taxon>Hexapoda</taxon>
        <taxon>Insecta</taxon>
        <taxon>Pterygota</taxon>
        <taxon>Neoptera</taxon>
        <taxon>Endopterygota</taxon>
        <taxon>Lepidoptera</taxon>
        <taxon>Glossata</taxon>
        <taxon>Ditrysia</taxon>
        <taxon>Papilionoidea</taxon>
        <taxon>Pieridae</taxon>
        <taxon>Dismorphiinae</taxon>
        <taxon>Leptidea</taxon>
    </lineage>
</organism>
<dbReference type="PROSITE" id="PS00028">
    <property type="entry name" value="ZINC_FINGER_C2H2_1"/>
    <property type="match status" value="1"/>
</dbReference>